<dbReference type="NCBIfam" id="NF009475">
    <property type="entry name" value="PRK12838.1"/>
    <property type="match status" value="1"/>
</dbReference>
<evidence type="ECO:0000313" key="6">
    <source>
        <dbReference type="EMBL" id="KAE8286538.1"/>
    </source>
</evidence>
<dbReference type="InterPro" id="IPR058047">
    <property type="entry name" value="CPSase_preATP-grasp"/>
</dbReference>
<keyword evidence="2" id="KW-0547">Nucleotide-binding</keyword>
<dbReference type="PRINTS" id="PR00099">
    <property type="entry name" value="CPSGATASE"/>
</dbReference>
<feature type="region of interest" description="Disordered" evidence="4">
    <location>
        <begin position="276"/>
        <end position="295"/>
    </location>
</feature>
<dbReference type="AlphaFoldDB" id="A0A6G0I4T1"/>
<dbReference type="Pfam" id="PF00988">
    <property type="entry name" value="CPSase_sm_chain"/>
    <property type="match status" value="1"/>
</dbReference>
<dbReference type="PANTHER" id="PTHR11405:SF5">
    <property type="entry name" value="CAD PROTEIN"/>
    <property type="match status" value="1"/>
</dbReference>
<dbReference type="Gene3D" id="3.50.30.20">
    <property type="entry name" value="Carbamoyl-phosphate synthase small subunit, N-terminal domain"/>
    <property type="match status" value="1"/>
</dbReference>
<dbReference type="GO" id="GO:0006541">
    <property type="term" value="P:glutamine metabolic process"/>
    <property type="evidence" value="ECO:0007669"/>
    <property type="project" value="InterPro"/>
</dbReference>
<dbReference type="InterPro" id="IPR035686">
    <property type="entry name" value="CPSase_GATase1"/>
</dbReference>
<dbReference type="PRINTS" id="PR00097">
    <property type="entry name" value="ANTSNTHASEII"/>
</dbReference>
<gene>
    <name evidence="6" type="ORF">D5F01_LYC14473</name>
</gene>
<dbReference type="Proteomes" id="UP000424527">
    <property type="component" value="Unassembled WGS sequence"/>
</dbReference>
<dbReference type="CDD" id="cd01744">
    <property type="entry name" value="GATase1_CPSase"/>
    <property type="match status" value="1"/>
</dbReference>
<dbReference type="GO" id="GO:0004151">
    <property type="term" value="F:dihydroorotase activity"/>
    <property type="evidence" value="ECO:0007669"/>
    <property type="project" value="TreeGrafter"/>
</dbReference>
<organism evidence="6 7">
    <name type="scientific">Larimichthys crocea</name>
    <name type="common">Large yellow croaker</name>
    <name type="synonym">Pseudosciaena crocea</name>
    <dbReference type="NCBI Taxonomy" id="215358"/>
    <lineage>
        <taxon>Eukaryota</taxon>
        <taxon>Metazoa</taxon>
        <taxon>Chordata</taxon>
        <taxon>Craniata</taxon>
        <taxon>Vertebrata</taxon>
        <taxon>Euteleostomi</taxon>
        <taxon>Actinopterygii</taxon>
        <taxon>Neopterygii</taxon>
        <taxon>Teleostei</taxon>
        <taxon>Neoteleostei</taxon>
        <taxon>Acanthomorphata</taxon>
        <taxon>Eupercaria</taxon>
        <taxon>Sciaenidae</taxon>
        <taxon>Larimichthys</taxon>
    </lineage>
</organism>
<dbReference type="SUPFAM" id="SSF52317">
    <property type="entry name" value="Class I glutamine amidotransferase-like"/>
    <property type="match status" value="1"/>
</dbReference>
<evidence type="ECO:0000256" key="1">
    <source>
        <dbReference type="ARBA" id="ARBA00022598"/>
    </source>
</evidence>
<keyword evidence="7" id="KW-1185">Reference proteome</keyword>
<dbReference type="GO" id="GO:0006207">
    <property type="term" value="P:'de novo' pyrimidine nucleobase biosynthetic process"/>
    <property type="evidence" value="ECO:0007669"/>
    <property type="project" value="InterPro"/>
</dbReference>
<reference evidence="6 7" key="1">
    <citation type="submission" date="2019-07" db="EMBL/GenBank/DDBJ databases">
        <title>Chromosome genome assembly for large yellow croaker.</title>
        <authorList>
            <person name="Xiao S."/>
        </authorList>
    </citation>
    <scope>NUCLEOTIDE SEQUENCE [LARGE SCALE GENOMIC DNA]</scope>
    <source>
        <strain evidence="6">JMULYC20181020</strain>
        <tissue evidence="6">Muscle</tissue>
    </source>
</reference>
<dbReference type="NCBIfam" id="TIGR01368">
    <property type="entry name" value="CPSaseIIsmall"/>
    <property type="match status" value="1"/>
</dbReference>
<dbReference type="InterPro" id="IPR006274">
    <property type="entry name" value="CarbamoylP_synth_ssu"/>
</dbReference>
<keyword evidence="3" id="KW-0067">ATP-binding</keyword>
<dbReference type="SMART" id="SM01097">
    <property type="entry name" value="CPSase_sm_chain"/>
    <property type="match status" value="1"/>
</dbReference>
<name>A0A6G0I4T1_LARCR</name>
<dbReference type="Pfam" id="PF25596">
    <property type="entry name" value="CPSase_L_D1"/>
    <property type="match status" value="1"/>
</dbReference>
<evidence type="ECO:0000256" key="3">
    <source>
        <dbReference type="ARBA" id="ARBA00022840"/>
    </source>
</evidence>
<dbReference type="SUPFAM" id="SSF52021">
    <property type="entry name" value="Carbamoyl phosphate synthetase, small subunit N-terminal domain"/>
    <property type="match status" value="1"/>
</dbReference>
<dbReference type="GO" id="GO:0019240">
    <property type="term" value="P:citrulline biosynthetic process"/>
    <property type="evidence" value="ECO:0007669"/>
    <property type="project" value="TreeGrafter"/>
</dbReference>
<dbReference type="GO" id="GO:0005524">
    <property type="term" value="F:ATP binding"/>
    <property type="evidence" value="ECO:0007669"/>
    <property type="project" value="UniProtKB-KW"/>
</dbReference>
<dbReference type="PROSITE" id="PS51273">
    <property type="entry name" value="GATASE_TYPE_1"/>
    <property type="match status" value="1"/>
</dbReference>
<dbReference type="FunFam" id="3.40.50.20:FF:000011">
    <property type="entry name" value="CAD protein-like isoform X1"/>
    <property type="match status" value="1"/>
</dbReference>
<proteinExistence type="inferred from homology"/>
<dbReference type="PRINTS" id="PR00096">
    <property type="entry name" value="GATASE"/>
</dbReference>
<dbReference type="InterPro" id="IPR029062">
    <property type="entry name" value="Class_I_gatase-like"/>
</dbReference>
<dbReference type="GO" id="GO:0004088">
    <property type="term" value="F:carbamoyl-phosphate synthase (glutamine-hydrolyzing) activity"/>
    <property type="evidence" value="ECO:0007669"/>
    <property type="project" value="InterPro"/>
</dbReference>
<feature type="domain" description="Carbamoyl-phosphate synthase small subunit N-terminal" evidence="5">
    <location>
        <begin position="3"/>
        <end position="142"/>
    </location>
</feature>
<dbReference type="InterPro" id="IPR002474">
    <property type="entry name" value="CarbamoylP_synth_ssu_N"/>
</dbReference>
<dbReference type="GO" id="GO:0005829">
    <property type="term" value="C:cytosol"/>
    <property type="evidence" value="ECO:0007669"/>
    <property type="project" value="TreeGrafter"/>
</dbReference>
<accession>A0A6G0I4T1</accession>
<dbReference type="InterPro" id="IPR017926">
    <property type="entry name" value="GATASE"/>
</dbReference>
<dbReference type="Gene3D" id="3.40.50.880">
    <property type="match status" value="1"/>
</dbReference>
<evidence type="ECO:0000256" key="2">
    <source>
        <dbReference type="ARBA" id="ARBA00022741"/>
    </source>
</evidence>
<dbReference type="GO" id="GO:0004070">
    <property type="term" value="F:aspartate carbamoyltransferase activity"/>
    <property type="evidence" value="ECO:0007669"/>
    <property type="project" value="TreeGrafter"/>
</dbReference>
<comment type="caution">
    <text evidence="6">The sequence shown here is derived from an EMBL/GenBank/DDBJ whole genome shotgun (WGS) entry which is preliminary data.</text>
</comment>
<protein>
    <submittedName>
        <fullName evidence="6">CAD protein Glutamine-dependent carbamoyl-phosphate synthase</fullName>
    </submittedName>
</protein>
<dbReference type="InterPro" id="IPR016185">
    <property type="entry name" value="PreATP-grasp_dom_sf"/>
</dbReference>
<sequence>MSKTATLVLEDGTTFTGLLFGADVSVSGEVVFQTGMVGYPEALTDPSYRCQLLTLTYPLVGNYGIPNDEEGEFGLSKWFESSKIHAAALIIGELSDSPSHWSSVKSLDQWLKEQGVPGIQGIDTRCLTKKIREKGTMLGKLVVDGTPEDSVPFDNPDKRNLVQEVSMKEPRVFNPSGSLQITVVDCGIKYNQIRCLAQRGARVTVVPWDHPLDSKDFDGLFISNGPGDPQLCQTTIDNVRKVVCVENPKPVFGICLGHQLLSLVIGSKTYKMNRASTKGQTAASSPVKTTASPSTPTLPKDWDVLFTNANDHTNEGIVHNTKPLFSVQFHPEHMAGPTDLVSLFDVFLDTVKDHKDGNAAKTVKQRLMDRLTYPGSTKHEEVFRPRKVLILGSGGLSIGQAGEFDYSGSQAIKALKEENIQTVLINPNIATVQTSKGLADKVYFLPLTPEYVTQVIKNERPDGVLLTFGGQTALNCGVELTKLGVLEKYKVKVLGTPVAPSR</sequence>
<dbReference type="InterPro" id="IPR005483">
    <property type="entry name" value="CPSase_dom"/>
</dbReference>
<dbReference type="Gene3D" id="3.40.50.20">
    <property type="match status" value="1"/>
</dbReference>
<dbReference type="HAMAP" id="MF_01209">
    <property type="entry name" value="CPSase_S_chain"/>
    <property type="match status" value="1"/>
</dbReference>
<dbReference type="Pfam" id="PF00117">
    <property type="entry name" value="GATase"/>
    <property type="match status" value="1"/>
</dbReference>
<keyword evidence="1" id="KW-0436">Ligase</keyword>
<evidence type="ECO:0000259" key="5">
    <source>
        <dbReference type="SMART" id="SM01097"/>
    </source>
</evidence>
<evidence type="ECO:0000313" key="7">
    <source>
        <dbReference type="Proteomes" id="UP000424527"/>
    </source>
</evidence>
<dbReference type="FunFam" id="3.50.30.20:FF:000002">
    <property type="entry name" value="Carbamoyl-phosphate synthase 1, mitochondrial"/>
    <property type="match status" value="1"/>
</dbReference>
<dbReference type="GO" id="GO:0006228">
    <property type="term" value="P:UTP biosynthetic process"/>
    <property type="evidence" value="ECO:0007669"/>
    <property type="project" value="TreeGrafter"/>
</dbReference>
<dbReference type="PANTHER" id="PTHR11405">
    <property type="entry name" value="CARBAMOYLTRANSFERASE FAMILY MEMBER"/>
    <property type="match status" value="1"/>
</dbReference>
<evidence type="ECO:0000256" key="4">
    <source>
        <dbReference type="SAM" id="MobiDB-lite"/>
    </source>
</evidence>
<dbReference type="SUPFAM" id="SSF52440">
    <property type="entry name" value="PreATP-grasp domain"/>
    <property type="match status" value="1"/>
</dbReference>
<dbReference type="EMBL" id="REGW02000014">
    <property type="protein sequence ID" value="KAE8286538.1"/>
    <property type="molecule type" value="Genomic_DNA"/>
</dbReference>
<dbReference type="PRINTS" id="PR00098">
    <property type="entry name" value="CPSASE"/>
</dbReference>
<dbReference type="InterPro" id="IPR036480">
    <property type="entry name" value="CarbP_synth_ssu_N_sf"/>
</dbReference>